<dbReference type="Gene3D" id="2.60.120.580">
    <property type="entry name" value="Acetamidase/Formamidase-like domains"/>
    <property type="match status" value="1"/>
</dbReference>
<comment type="caution">
    <text evidence="1">The sequence shown here is derived from an EMBL/GenBank/DDBJ whole genome shotgun (WGS) entry which is preliminary data.</text>
</comment>
<protein>
    <submittedName>
        <fullName evidence="1">Acetamidase/formamidase family protein</fullName>
    </submittedName>
</protein>
<accession>A0ABV5Z3X3</accession>
<reference evidence="1 2" key="1">
    <citation type="submission" date="2024-09" db="EMBL/GenBank/DDBJ databases">
        <authorList>
            <person name="Sun Q."/>
            <person name="Mori K."/>
        </authorList>
    </citation>
    <scope>NUCLEOTIDE SEQUENCE [LARGE SCALE GENOMIC DNA]</scope>
    <source>
        <strain evidence="1 2">JCM 12822</strain>
    </source>
</reference>
<dbReference type="PANTHER" id="PTHR31891">
    <property type="entry name" value="FORMAMIDASE C869.04-RELATED"/>
    <property type="match status" value="1"/>
</dbReference>
<sequence>MKHSLHKSNLFYAMSKDNPAALRVDAGDTITIETNDCFLGQITSSDTVLDQLDWDRINPATGPIHIDGIQAGDVLKVTIEDITLEPKGVMLTGPGLGVMGDDMEKMEAKMFDIDTSEGTVSFNGLSLPLNPMIGVIGVAPEGEAVNNGTPGRHGGNMDSKKITTGATLYLPVAHEGALFGLGDVHAKMGDGEVSVSGLETGASITVTLDKAHNIKTRHPIVVDADGVYMTVSSESLDTAVDESVKEMIALLRPHTDLSLSEMTMLMSLVGEAQINQVVDPLKTARFFVPHHVLDHYGITLG</sequence>
<dbReference type="RefSeq" id="WP_380570384.1">
    <property type="nucleotide sequence ID" value="NZ_JBHMAH010000015.1"/>
</dbReference>
<evidence type="ECO:0000313" key="2">
    <source>
        <dbReference type="Proteomes" id="UP001589740"/>
    </source>
</evidence>
<dbReference type="Proteomes" id="UP001589740">
    <property type="component" value="Unassembled WGS sequence"/>
</dbReference>
<name>A0ABV5Z3X3_9STAP</name>
<proteinExistence type="predicted"/>
<dbReference type="EMBL" id="JBHMAH010000015">
    <property type="protein sequence ID" value="MFB9860808.1"/>
    <property type="molecule type" value="Genomic_DNA"/>
</dbReference>
<dbReference type="PANTHER" id="PTHR31891:SF1">
    <property type="entry name" value="FORMAMIDASE C869.04-RELATED"/>
    <property type="match status" value="1"/>
</dbReference>
<evidence type="ECO:0000313" key="1">
    <source>
        <dbReference type="EMBL" id="MFB9860808.1"/>
    </source>
</evidence>
<organism evidence="1 2">
    <name type="scientific">Salinicoccus siamensis</name>
    <dbReference type="NCBI Taxonomy" id="381830"/>
    <lineage>
        <taxon>Bacteria</taxon>
        <taxon>Bacillati</taxon>
        <taxon>Bacillota</taxon>
        <taxon>Bacilli</taxon>
        <taxon>Bacillales</taxon>
        <taxon>Staphylococcaceae</taxon>
        <taxon>Salinicoccus</taxon>
    </lineage>
</organism>
<keyword evidence="2" id="KW-1185">Reference proteome</keyword>
<dbReference type="SUPFAM" id="SSF141130">
    <property type="entry name" value="Acetamidase/Formamidase-like"/>
    <property type="match status" value="1"/>
</dbReference>
<dbReference type="Pfam" id="PF03069">
    <property type="entry name" value="FmdA_AmdA"/>
    <property type="match status" value="2"/>
</dbReference>
<dbReference type="Gene3D" id="2.40.10.120">
    <property type="match status" value="1"/>
</dbReference>
<gene>
    <name evidence="1" type="ORF">ACFFLE_06745</name>
</gene>
<dbReference type="InterPro" id="IPR004304">
    <property type="entry name" value="FmdA_AmdA"/>
</dbReference>
<dbReference type="Gene3D" id="3.10.28.20">
    <property type="entry name" value="Acetamidase/Formamidase-like domains"/>
    <property type="match status" value="1"/>
</dbReference>